<keyword evidence="7" id="KW-0963">Cytoplasm</keyword>
<dbReference type="InterPro" id="IPR033659">
    <property type="entry name" value="Ferrochelatase_N"/>
</dbReference>
<evidence type="ECO:0000256" key="1">
    <source>
        <dbReference type="ARBA" id="ARBA00004744"/>
    </source>
</evidence>
<comment type="pathway">
    <text evidence="1 7">Porphyrin-containing compound metabolism; protoheme biosynthesis.</text>
</comment>
<dbReference type="CDD" id="cd03411">
    <property type="entry name" value="Ferrochelatase_N"/>
    <property type="match status" value="1"/>
</dbReference>
<dbReference type="GO" id="GO:0046872">
    <property type="term" value="F:metal ion binding"/>
    <property type="evidence" value="ECO:0007669"/>
    <property type="project" value="UniProtKB-KW"/>
</dbReference>
<dbReference type="AlphaFoldDB" id="A0A917SIV5"/>
<dbReference type="EC" id="4.99.1.9" evidence="7"/>
<feature type="binding site" evidence="7">
    <location>
        <position position="56"/>
    </location>
    <ligand>
        <name>Fe-coproporphyrin III</name>
        <dbReference type="ChEBI" id="CHEBI:68438"/>
    </ligand>
</feature>
<protein>
    <recommendedName>
        <fullName evidence="7">Coproporphyrin III ferrochelatase</fullName>
        <ecNumber evidence="7">4.99.1.9</ecNumber>
    </recommendedName>
</protein>
<feature type="region of interest" description="Disordered" evidence="9">
    <location>
        <begin position="381"/>
        <end position="413"/>
    </location>
</feature>
<comment type="caution">
    <text evidence="7">Lacks conserved residue(s) required for the propagation of feature annotation.</text>
</comment>
<comment type="caution">
    <text evidence="10">The sequence shown here is derived from an EMBL/GenBank/DDBJ whole genome shotgun (WGS) entry which is preliminary data.</text>
</comment>
<evidence type="ECO:0000313" key="10">
    <source>
        <dbReference type="EMBL" id="GGL84648.1"/>
    </source>
</evidence>
<dbReference type="InterPro" id="IPR033644">
    <property type="entry name" value="Ferrochelatase_C"/>
</dbReference>
<sequence length="413" mass="43612">MTARPAYDAVLLAGFGGPESPDDVMPFLRNVTRGRGVPEERLVEVSHHYLALGGVSPINEQNRALRVALEAELRRRGVDLPVLWGNRNWGPFLSDVVADAAGRGLTRLLGLATSAYSSYSGCRQYREDFGGALLAGGLVGTVVLDKVRPYYDRPGFLAPVADATVEAVRELLGDGVTAGEIEVVFTTHSIPTVMADSSGSAELGDHGSGGAYVAQHLAACRAVMDRLGRELGTTPSWQLAYQSRSGPPSVPWLEPDINDVITGLSGRRAVVAVPIGFISDHVEVVWDLDHEARDTAAAAGLRWVRVRTSGTDPRFVAALGDLVQARLDPAAGPVDAGAAGPVRPDFCPVGCCVGRVRRPTTAAQDSAVDWTDLDVTDDQLAASGIRGTRPRTATAPDVGTDGDRRPDPAGVAR</sequence>
<keyword evidence="2 7" id="KW-0408">Iron</keyword>
<accession>A0A917SIV5</accession>
<keyword evidence="4 7" id="KW-0456">Lyase</keyword>
<evidence type="ECO:0000256" key="6">
    <source>
        <dbReference type="ARBA" id="ARBA00024536"/>
    </source>
</evidence>
<feature type="binding site" evidence="7">
    <location>
        <position position="283"/>
    </location>
    <ligand>
        <name>Fe(2+)</name>
        <dbReference type="ChEBI" id="CHEBI:29033"/>
    </ligand>
</feature>
<dbReference type="EMBL" id="BMNA01000001">
    <property type="protein sequence ID" value="GGL84648.1"/>
    <property type="molecule type" value="Genomic_DNA"/>
</dbReference>
<keyword evidence="7" id="KW-0479">Metal-binding</keyword>
<comment type="function">
    <text evidence="7">Involved in coproporphyrin-dependent heme b biosynthesis. Catalyzes the insertion of ferrous iron into coproporphyrin III to form Fe-coproporphyrin III.</text>
</comment>
<name>A0A917SIV5_9ACTN</name>
<dbReference type="Pfam" id="PF00762">
    <property type="entry name" value="Ferrochelatase"/>
    <property type="match status" value="1"/>
</dbReference>
<dbReference type="CDD" id="cd00419">
    <property type="entry name" value="Ferrochelatase_C"/>
    <property type="match status" value="1"/>
</dbReference>
<evidence type="ECO:0000256" key="8">
    <source>
        <dbReference type="RuleBase" id="RU004185"/>
    </source>
</evidence>
<reference evidence="10" key="2">
    <citation type="submission" date="2020-09" db="EMBL/GenBank/DDBJ databases">
        <authorList>
            <person name="Sun Q."/>
            <person name="Zhou Y."/>
        </authorList>
    </citation>
    <scope>NUCLEOTIDE SEQUENCE</scope>
    <source>
        <strain evidence="10">CGMCC 4.7308</strain>
    </source>
</reference>
<keyword evidence="5 7" id="KW-0627">Porphyrin biosynthesis</keyword>
<dbReference type="Proteomes" id="UP000655208">
    <property type="component" value="Unassembled WGS sequence"/>
</dbReference>
<dbReference type="HAMAP" id="MF_00323">
    <property type="entry name" value="Ferrochelatase"/>
    <property type="match status" value="1"/>
</dbReference>
<proteinExistence type="inferred from homology"/>
<keyword evidence="11" id="KW-1185">Reference proteome</keyword>
<dbReference type="RefSeq" id="WP_188939524.1">
    <property type="nucleotide sequence ID" value="NZ_BMNA01000001.1"/>
</dbReference>
<dbReference type="PANTHER" id="PTHR11108">
    <property type="entry name" value="FERROCHELATASE"/>
    <property type="match status" value="1"/>
</dbReference>
<evidence type="ECO:0000313" key="11">
    <source>
        <dbReference type="Proteomes" id="UP000655208"/>
    </source>
</evidence>
<evidence type="ECO:0000256" key="7">
    <source>
        <dbReference type="HAMAP-Rule" id="MF_00323"/>
    </source>
</evidence>
<feature type="binding site" evidence="7">
    <location>
        <position position="188"/>
    </location>
    <ligand>
        <name>Fe(2+)</name>
        <dbReference type="ChEBI" id="CHEBI:29033"/>
    </ligand>
</feature>
<organism evidence="10 11">
    <name type="scientific">Nakamurella endophytica</name>
    <dbReference type="NCBI Taxonomy" id="1748367"/>
    <lineage>
        <taxon>Bacteria</taxon>
        <taxon>Bacillati</taxon>
        <taxon>Actinomycetota</taxon>
        <taxon>Actinomycetes</taxon>
        <taxon>Nakamurellales</taxon>
        <taxon>Nakamurellaceae</taxon>
        <taxon>Nakamurella</taxon>
    </lineage>
</organism>
<comment type="subcellular location">
    <subcellularLocation>
        <location evidence="7">Cytoplasm</location>
    </subcellularLocation>
</comment>
<dbReference type="NCBIfam" id="NF000689">
    <property type="entry name" value="PRK00035.2-1"/>
    <property type="match status" value="1"/>
</dbReference>
<reference evidence="10" key="1">
    <citation type="journal article" date="2014" name="Int. J. Syst. Evol. Microbiol.">
        <title>Complete genome sequence of Corynebacterium casei LMG S-19264T (=DSM 44701T), isolated from a smear-ripened cheese.</title>
        <authorList>
            <consortium name="US DOE Joint Genome Institute (JGI-PGF)"/>
            <person name="Walter F."/>
            <person name="Albersmeier A."/>
            <person name="Kalinowski J."/>
            <person name="Ruckert C."/>
        </authorList>
    </citation>
    <scope>NUCLEOTIDE SEQUENCE</scope>
    <source>
        <strain evidence="10">CGMCC 4.7308</strain>
    </source>
</reference>
<gene>
    <name evidence="10" type="primary">hemH</name>
    <name evidence="7" type="synonym">cpfC</name>
    <name evidence="10" type="ORF">GCM10011594_00320</name>
</gene>
<keyword evidence="3 7" id="KW-0350">Heme biosynthesis</keyword>
<dbReference type="SUPFAM" id="SSF53800">
    <property type="entry name" value="Chelatase"/>
    <property type="match status" value="1"/>
</dbReference>
<evidence type="ECO:0000256" key="3">
    <source>
        <dbReference type="ARBA" id="ARBA00023133"/>
    </source>
</evidence>
<dbReference type="GO" id="GO:0004325">
    <property type="term" value="F:ferrochelatase activity"/>
    <property type="evidence" value="ECO:0007669"/>
    <property type="project" value="UniProtKB-UniRule"/>
</dbReference>
<dbReference type="InterPro" id="IPR001015">
    <property type="entry name" value="Ferrochelatase"/>
</dbReference>
<dbReference type="PANTHER" id="PTHR11108:SF1">
    <property type="entry name" value="FERROCHELATASE, MITOCHONDRIAL"/>
    <property type="match status" value="1"/>
</dbReference>
<evidence type="ECO:0000256" key="9">
    <source>
        <dbReference type="SAM" id="MobiDB-lite"/>
    </source>
</evidence>
<dbReference type="GO" id="GO:0006783">
    <property type="term" value="P:heme biosynthetic process"/>
    <property type="evidence" value="ECO:0007669"/>
    <property type="project" value="UniProtKB-UniRule"/>
</dbReference>
<dbReference type="Gene3D" id="3.40.50.1400">
    <property type="match status" value="2"/>
</dbReference>
<comment type="catalytic activity">
    <reaction evidence="6">
        <text>Fe-coproporphyrin III + 2 H(+) = coproporphyrin III + Fe(2+)</text>
        <dbReference type="Rhea" id="RHEA:49572"/>
        <dbReference type="ChEBI" id="CHEBI:15378"/>
        <dbReference type="ChEBI" id="CHEBI:29033"/>
        <dbReference type="ChEBI" id="CHEBI:68438"/>
        <dbReference type="ChEBI" id="CHEBI:131725"/>
        <dbReference type="EC" id="4.99.1.9"/>
    </reaction>
    <physiologicalReaction direction="right-to-left" evidence="6">
        <dbReference type="Rhea" id="RHEA:49574"/>
    </physiologicalReaction>
</comment>
<evidence type="ECO:0000256" key="5">
    <source>
        <dbReference type="ARBA" id="ARBA00023244"/>
    </source>
</evidence>
<comment type="similarity">
    <text evidence="7 8">Belongs to the ferrochelatase family.</text>
</comment>
<feature type="binding site" evidence="7">
    <location>
        <position position="125"/>
    </location>
    <ligand>
        <name>Fe-coproporphyrin III</name>
        <dbReference type="ChEBI" id="CHEBI:68438"/>
    </ligand>
</feature>
<evidence type="ECO:0000256" key="2">
    <source>
        <dbReference type="ARBA" id="ARBA00023004"/>
    </source>
</evidence>
<evidence type="ECO:0000256" key="4">
    <source>
        <dbReference type="ARBA" id="ARBA00023239"/>
    </source>
</evidence>
<dbReference type="GO" id="GO:0005737">
    <property type="term" value="C:cytoplasm"/>
    <property type="evidence" value="ECO:0007669"/>
    <property type="project" value="UniProtKB-SubCell"/>
</dbReference>